<feature type="domain" description="PLD phosphodiesterase" evidence="2">
    <location>
        <begin position="149"/>
        <end position="176"/>
    </location>
</feature>
<dbReference type="KEGG" id="mpau:ZMTM_10560"/>
<evidence type="ECO:0000313" key="3">
    <source>
        <dbReference type="EMBL" id="BCM24797.1"/>
    </source>
</evidence>
<dbReference type="EMBL" id="AP024110">
    <property type="protein sequence ID" value="BCM24797.1"/>
    <property type="molecule type" value="Genomic_DNA"/>
</dbReference>
<evidence type="ECO:0000313" key="4">
    <source>
        <dbReference type="Proteomes" id="UP000826722"/>
    </source>
</evidence>
<reference evidence="3" key="1">
    <citation type="journal article" date="2021" name="Arch. Microbiol.">
        <title>Methyloradius palustris gen. nov., sp. nov., a methanol-oxidizing bacterium isolated from snow.</title>
        <authorList>
            <person name="Miyadera T."/>
            <person name="Kojima H."/>
            <person name="Fukui M."/>
        </authorList>
    </citation>
    <scope>NUCLEOTIDE SEQUENCE</scope>
    <source>
        <strain evidence="3">Zm11</strain>
    </source>
</reference>
<evidence type="ECO:0000259" key="2">
    <source>
        <dbReference type="PROSITE" id="PS50035"/>
    </source>
</evidence>
<dbReference type="Gene3D" id="3.30.870.10">
    <property type="entry name" value="Endonuclease Chain A"/>
    <property type="match status" value="2"/>
</dbReference>
<dbReference type="Proteomes" id="UP000826722">
    <property type="component" value="Chromosome"/>
</dbReference>
<feature type="domain" description="PLD phosphodiesterase" evidence="2">
    <location>
        <begin position="355"/>
        <end position="382"/>
    </location>
</feature>
<feature type="region of interest" description="Disordered" evidence="1">
    <location>
        <begin position="192"/>
        <end position="212"/>
    </location>
</feature>
<name>A0A8D5FZ65_9PROT</name>
<dbReference type="GO" id="GO:0032049">
    <property type="term" value="P:cardiolipin biosynthetic process"/>
    <property type="evidence" value="ECO:0007669"/>
    <property type="project" value="UniProtKB-ARBA"/>
</dbReference>
<dbReference type="AlphaFoldDB" id="A0A8D5FZ65"/>
<dbReference type="CDD" id="cd09159">
    <property type="entry name" value="PLDc_ybhO_like_2"/>
    <property type="match status" value="1"/>
</dbReference>
<dbReference type="InterPro" id="IPR001736">
    <property type="entry name" value="PLipase_D/transphosphatidylase"/>
</dbReference>
<protein>
    <submittedName>
        <fullName evidence="3">Cardiolipin synthase B</fullName>
    </submittedName>
</protein>
<sequence length="442" mass="49307">MEGARGPLSNKQSKAILAKLQKGADDTNIFDRHLAIEQEIGDSPLMVGNHVDLLVDGPATYESMFAAIAQATDTIDMETFILEPDDIGQRFVDALLQKQLEGVQVNLIYDSVGSLNTPKSFFQPLVDAGAHVIEYNPINPLNTRKGWELNERDHRKLLVIDGKIAYVGGINISSVYSSGSFGSTFASLGSSKRHKESLEDKTEDGKQTKKSEGLAWRDTHMRMEGPVVGEFQKLFMTSWEKQKGEPLENHDYFPAPVSAGRDVVRAIGSTPDDPFSLMYVTLISAINSAESQIYITNAYFVPDKQMLAALKEAAGRGVDVRILLPSTTDSNLVLYASHSYYDELLEAGVKIYERQDAFLHAKTAMIDGVWSTVGSSNMDWRSFLNNQEINAVILGQDFADRMQALYEKDLQDSKQITLSEWEHRSLLKRLKETGARLWARFL</sequence>
<proteinExistence type="predicted"/>
<dbReference type="PROSITE" id="PS50035">
    <property type="entry name" value="PLD"/>
    <property type="match status" value="2"/>
</dbReference>
<dbReference type="Pfam" id="PF13091">
    <property type="entry name" value="PLDc_2"/>
    <property type="match status" value="2"/>
</dbReference>
<dbReference type="GO" id="GO:0030572">
    <property type="term" value="F:phosphatidyltransferase activity"/>
    <property type="evidence" value="ECO:0007669"/>
    <property type="project" value="UniProtKB-ARBA"/>
</dbReference>
<dbReference type="InterPro" id="IPR025202">
    <property type="entry name" value="PLD-like_dom"/>
</dbReference>
<dbReference type="SMART" id="SM00155">
    <property type="entry name" value="PLDc"/>
    <property type="match status" value="2"/>
</dbReference>
<gene>
    <name evidence="3" type="ORF">ZMTM_10560</name>
</gene>
<keyword evidence="4" id="KW-1185">Reference proteome</keyword>
<dbReference type="PANTHER" id="PTHR21248">
    <property type="entry name" value="CARDIOLIPIN SYNTHASE"/>
    <property type="match status" value="1"/>
</dbReference>
<feature type="compositionally biased region" description="Basic and acidic residues" evidence="1">
    <location>
        <begin position="196"/>
        <end position="212"/>
    </location>
</feature>
<dbReference type="PANTHER" id="PTHR21248:SF22">
    <property type="entry name" value="PHOSPHOLIPASE D"/>
    <property type="match status" value="1"/>
</dbReference>
<dbReference type="SUPFAM" id="SSF56024">
    <property type="entry name" value="Phospholipase D/nuclease"/>
    <property type="match status" value="2"/>
</dbReference>
<accession>A0A8D5FZ65</accession>
<evidence type="ECO:0000256" key="1">
    <source>
        <dbReference type="SAM" id="MobiDB-lite"/>
    </source>
</evidence>
<organism evidence="3 4">
    <name type="scientific">Methyloradius palustris</name>
    <dbReference type="NCBI Taxonomy" id="2778876"/>
    <lineage>
        <taxon>Bacteria</taxon>
        <taxon>Pseudomonadati</taxon>
        <taxon>Pseudomonadota</taxon>
        <taxon>Betaproteobacteria</taxon>
        <taxon>Nitrosomonadales</taxon>
        <taxon>Methylophilaceae</taxon>
        <taxon>Methyloradius</taxon>
    </lineage>
</organism>
<dbReference type="CDD" id="cd09110">
    <property type="entry name" value="PLDc_CLS_1"/>
    <property type="match status" value="1"/>
</dbReference>